<dbReference type="CDD" id="cd00077">
    <property type="entry name" value="HDc"/>
    <property type="match status" value="1"/>
</dbReference>
<feature type="binding site" evidence="9">
    <location>
        <position position="417"/>
    </location>
    <ligand>
        <name>Zn(2+)</name>
        <dbReference type="ChEBI" id="CHEBI:29105"/>
        <label>1</label>
    </ligand>
</feature>
<accession>A0A7S0NBQ3</accession>
<dbReference type="Pfam" id="PF00520">
    <property type="entry name" value="Ion_trans"/>
    <property type="match status" value="1"/>
</dbReference>
<dbReference type="Gene3D" id="1.20.120.350">
    <property type="entry name" value="Voltage-gated potassium channels. Chain C"/>
    <property type="match status" value="1"/>
</dbReference>
<evidence type="ECO:0000256" key="9">
    <source>
        <dbReference type="PIRSR" id="PIRSR623088-3"/>
    </source>
</evidence>
<gene>
    <name evidence="14" type="ORF">PANT1444_LOCUS17802</name>
</gene>
<dbReference type="GO" id="GO:0004114">
    <property type="term" value="F:3',5'-cyclic-nucleotide phosphodiesterase activity"/>
    <property type="evidence" value="ECO:0007669"/>
    <property type="project" value="InterPro"/>
</dbReference>
<dbReference type="GO" id="GO:0005216">
    <property type="term" value="F:monoatomic ion channel activity"/>
    <property type="evidence" value="ECO:0007669"/>
    <property type="project" value="InterPro"/>
</dbReference>
<reference evidence="14" key="1">
    <citation type="submission" date="2021-01" db="EMBL/GenBank/DDBJ databases">
        <authorList>
            <person name="Corre E."/>
            <person name="Pelletier E."/>
            <person name="Niang G."/>
            <person name="Scheremetjew M."/>
            <person name="Finn R."/>
            <person name="Kale V."/>
            <person name="Holt S."/>
            <person name="Cochrane G."/>
            <person name="Meng A."/>
            <person name="Brown T."/>
            <person name="Cohen L."/>
        </authorList>
    </citation>
    <scope>NUCLEOTIDE SEQUENCE</scope>
    <source>
        <strain evidence="14">CCMP1374</strain>
    </source>
</reference>
<evidence type="ECO:0000256" key="7">
    <source>
        <dbReference type="PIRSR" id="PIRSR623088-1"/>
    </source>
</evidence>
<dbReference type="InterPro" id="IPR036971">
    <property type="entry name" value="PDEase_catalytic_dom_sf"/>
</dbReference>
<evidence type="ECO:0000256" key="5">
    <source>
        <dbReference type="ARBA" id="ARBA00022989"/>
    </source>
</evidence>
<keyword evidence="5 12" id="KW-1133">Transmembrane helix</keyword>
<dbReference type="InterPro" id="IPR003607">
    <property type="entry name" value="HD/PDEase_dom"/>
</dbReference>
<dbReference type="EC" id="3.1.4.-" evidence="10"/>
<evidence type="ECO:0000259" key="13">
    <source>
        <dbReference type="PROSITE" id="PS51845"/>
    </source>
</evidence>
<feature type="transmembrane region" description="Helical" evidence="12">
    <location>
        <begin position="121"/>
        <end position="140"/>
    </location>
</feature>
<feature type="active site" description="Proton donor" evidence="7">
    <location>
        <position position="377"/>
    </location>
</feature>
<feature type="binding site" evidence="8">
    <location>
        <position position="581"/>
    </location>
    <ligand>
        <name>AMP</name>
        <dbReference type="ChEBI" id="CHEBI:456215"/>
    </ligand>
</feature>
<dbReference type="InterPro" id="IPR027359">
    <property type="entry name" value="Volt_channel_dom_sf"/>
</dbReference>
<name>A0A7S0NBQ3_9EUKA</name>
<evidence type="ECO:0000256" key="3">
    <source>
        <dbReference type="ARBA" id="ARBA00022723"/>
    </source>
</evidence>
<protein>
    <recommendedName>
        <fullName evidence="10">Phosphodiesterase</fullName>
        <ecNumber evidence="10">3.1.4.-</ecNumber>
    </recommendedName>
</protein>
<dbReference type="SUPFAM" id="SSF109604">
    <property type="entry name" value="HD-domain/PDEase-like"/>
    <property type="match status" value="1"/>
</dbReference>
<proteinExistence type="inferred from homology"/>
<dbReference type="GO" id="GO:0007165">
    <property type="term" value="P:signal transduction"/>
    <property type="evidence" value="ECO:0007669"/>
    <property type="project" value="InterPro"/>
</dbReference>
<dbReference type="PRINTS" id="PR00387">
    <property type="entry name" value="PDIESTERASE1"/>
</dbReference>
<keyword evidence="2 12" id="KW-0812">Transmembrane</keyword>
<dbReference type="InterPro" id="IPR005821">
    <property type="entry name" value="Ion_trans_dom"/>
</dbReference>
<evidence type="ECO:0000256" key="6">
    <source>
        <dbReference type="ARBA" id="ARBA00023136"/>
    </source>
</evidence>
<feature type="binding site" evidence="9">
    <location>
        <position position="530"/>
    </location>
    <ligand>
        <name>Zn(2+)</name>
        <dbReference type="ChEBI" id="CHEBI:29105"/>
        <label>1</label>
    </ligand>
</feature>
<comment type="similarity">
    <text evidence="10">Belongs to the cyclic nucleotide phosphodiesterase family.</text>
</comment>
<feature type="compositionally biased region" description="Basic and acidic residues" evidence="11">
    <location>
        <begin position="8"/>
        <end position="18"/>
    </location>
</feature>
<evidence type="ECO:0000256" key="4">
    <source>
        <dbReference type="ARBA" id="ARBA00022801"/>
    </source>
</evidence>
<dbReference type="Pfam" id="PF00233">
    <property type="entry name" value="PDEase_I"/>
    <property type="match status" value="1"/>
</dbReference>
<feature type="binding site" evidence="8">
    <location>
        <position position="418"/>
    </location>
    <ligand>
        <name>AMP</name>
        <dbReference type="ChEBI" id="CHEBI:456215"/>
    </ligand>
</feature>
<dbReference type="PROSITE" id="PS51845">
    <property type="entry name" value="PDEASE_I_2"/>
    <property type="match status" value="1"/>
</dbReference>
<dbReference type="InterPro" id="IPR023174">
    <property type="entry name" value="PDEase_CS"/>
</dbReference>
<evidence type="ECO:0000256" key="10">
    <source>
        <dbReference type="RuleBase" id="RU363067"/>
    </source>
</evidence>
<feature type="domain" description="PDEase" evidence="13">
    <location>
        <begin position="298"/>
        <end position="626"/>
    </location>
</feature>
<sequence>MSDAKPPPNERQETRRIDTGGPDYGEPTGPVGLFRARLRAFLENLKVEFFTMGVVIIYMLLIFADLMLADDPNVDSEADGKPWTNAFKYLDMVFLAVFTVELCIRVFAFGYFYFFAPLNVVDGLVVLVSFGLQAWVISLGEKTIGSEATTATNLLSIARVLRLVRLFVVMNKVQKARAAYKKTKYLKTGSPVERVIDLLGDMKGKVEDDEDIQDIQWIMDLIASDKLYTINIKNVVADVKDKDMAAFLSQEMNIKKDLDLDGETDAGDSEDMLEEVRGGLMRQQSSWAPGDLAQASVLEAQRISELATLLPHIERINQWDVDVFAFWEASENMGLVVGTYHLLEQHNLVSKFRLSKPRLMTFLTKMQDGYRNANPYHNVVHALDVLINMNYFLNQENLKRLMSPLDVLACLLAAAIHDFRHPGFNQNFLVATKHEYAITYSDQSVLESMHVASAWAILLTDECNFLTRLSKDQFSEFRSTMVQLVLATDMKYHFEHTSKFKTKLQSDGFQPGCNREDARFAMGLALHTADIANPAKPRQLSLAWTEMCMEEFFTQGDEEKRLGLPISPFYDRSKNSTAQCQMGFINVLVKPLYSEFCGLLGEPATTDCLAALQSNLDGWEQHGNGLLKQMETSFLGKGIVGPRAGNRSPVAPSPSPSMRKPPSKSS</sequence>
<organism evidence="14">
    <name type="scientific">Phaeocystis antarctica</name>
    <dbReference type="NCBI Taxonomy" id="33657"/>
    <lineage>
        <taxon>Eukaryota</taxon>
        <taxon>Haptista</taxon>
        <taxon>Haptophyta</taxon>
        <taxon>Prymnesiophyceae</taxon>
        <taxon>Phaeocystales</taxon>
        <taxon>Phaeocystaceae</taxon>
        <taxon>Phaeocystis</taxon>
    </lineage>
</organism>
<feature type="binding site" evidence="9">
    <location>
        <position position="418"/>
    </location>
    <ligand>
        <name>Zn(2+)</name>
        <dbReference type="ChEBI" id="CHEBI:29105"/>
        <label>1</label>
    </ligand>
</feature>
<dbReference type="GO" id="GO:0046872">
    <property type="term" value="F:metal ion binding"/>
    <property type="evidence" value="ECO:0007669"/>
    <property type="project" value="UniProtKB-KW"/>
</dbReference>
<dbReference type="GO" id="GO:0016020">
    <property type="term" value="C:membrane"/>
    <property type="evidence" value="ECO:0007669"/>
    <property type="project" value="UniProtKB-SubCell"/>
</dbReference>
<keyword evidence="4 10" id="KW-0378">Hydrolase</keyword>
<comment type="cofactor">
    <cofactor evidence="10">
        <name>a divalent metal cation</name>
        <dbReference type="ChEBI" id="CHEBI:60240"/>
    </cofactor>
    <text evidence="10">Binds 2 divalent metal cations per subunit. Site 1 may preferentially bind zinc ions, while site 2 has a preference for magnesium and/or manganese ions.</text>
</comment>
<feature type="region of interest" description="Disordered" evidence="11">
    <location>
        <begin position="638"/>
        <end position="666"/>
    </location>
</feature>
<evidence type="ECO:0000313" key="14">
    <source>
        <dbReference type="EMBL" id="CAD8504911.1"/>
    </source>
</evidence>
<feature type="binding site" evidence="8">
    <location>
        <begin position="377"/>
        <end position="381"/>
    </location>
    <ligand>
        <name>AMP</name>
        <dbReference type="ChEBI" id="CHEBI:456215"/>
    </ligand>
</feature>
<keyword evidence="6 12" id="KW-0472">Membrane</keyword>
<dbReference type="EMBL" id="HBEP01031531">
    <property type="protein sequence ID" value="CAD8504911.1"/>
    <property type="molecule type" value="Transcribed_RNA"/>
</dbReference>
<evidence type="ECO:0000256" key="12">
    <source>
        <dbReference type="SAM" id="Phobius"/>
    </source>
</evidence>
<feature type="compositionally biased region" description="Low complexity" evidence="11">
    <location>
        <begin position="656"/>
        <end position="666"/>
    </location>
</feature>
<feature type="transmembrane region" description="Helical" evidence="12">
    <location>
        <begin position="47"/>
        <end position="69"/>
    </location>
</feature>
<dbReference type="AlphaFoldDB" id="A0A7S0NBQ3"/>
<comment type="subcellular location">
    <subcellularLocation>
        <location evidence="1">Membrane</location>
        <topology evidence="1">Multi-pass membrane protein</topology>
    </subcellularLocation>
</comment>
<feature type="region of interest" description="Disordered" evidence="11">
    <location>
        <begin position="1"/>
        <end position="27"/>
    </location>
</feature>
<evidence type="ECO:0000256" key="2">
    <source>
        <dbReference type="ARBA" id="ARBA00022692"/>
    </source>
</evidence>
<dbReference type="Gene3D" id="1.10.1300.10">
    <property type="entry name" value="3'5'-cyclic nucleotide phosphodiesterase, catalytic domain"/>
    <property type="match status" value="1"/>
</dbReference>
<evidence type="ECO:0000256" key="1">
    <source>
        <dbReference type="ARBA" id="ARBA00004141"/>
    </source>
</evidence>
<dbReference type="InterPro" id="IPR002073">
    <property type="entry name" value="PDEase_catalytic_dom"/>
</dbReference>
<dbReference type="PROSITE" id="PS00126">
    <property type="entry name" value="PDEASE_I_1"/>
    <property type="match status" value="1"/>
</dbReference>
<evidence type="ECO:0000256" key="11">
    <source>
        <dbReference type="SAM" id="MobiDB-lite"/>
    </source>
</evidence>
<dbReference type="InterPro" id="IPR023088">
    <property type="entry name" value="PDEase"/>
</dbReference>
<dbReference type="PANTHER" id="PTHR11347">
    <property type="entry name" value="CYCLIC NUCLEOTIDE PHOSPHODIESTERASE"/>
    <property type="match status" value="1"/>
</dbReference>
<evidence type="ECO:0000256" key="8">
    <source>
        <dbReference type="PIRSR" id="PIRSR623088-2"/>
    </source>
</evidence>
<feature type="binding site" evidence="9">
    <location>
        <position position="418"/>
    </location>
    <ligand>
        <name>Zn(2+)</name>
        <dbReference type="ChEBI" id="CHEBI:29105"/>
        <label>2</label>
    </ligand>
</feature>
<feature type="binding site" evidence="8">
    <location>
        <position position="530"/>
    </location>
    <ligand>
        <name>AMP</name>
        <dbReference type="ChEBI" id="CHEBI:456215"/>
    </ligand>
</feature>
<feature type="transmembrane region" description="Helical" evidence="12">
    <location>
        <begin position="89"/>
        <end position="114"/>
    </location>
</feature>
<keyword evidence="3 9" id="KW-0479">Metal-binding</keyword>
<dbReference type="SUPFAM" id="SSF81324">
    <property type="entry name" value="Voltage-gated potassium channels"/>
    <property type="match status" value="1"/>
</dbReference>
<feature type="binding site" evidence="9">
    <location>
        <position position="381"/>
    </location>
    <ligand>
        <name>Zn(2+)</name>
        <dbReference type="ChEBI" id="CHEBI:29105"/>
        <label>1</label>
    </ligand>
</feature>